<dbReference type="Pfam" id="PF00961">
    <property type="entry name" value="LAGLIDADG_1"/>
    <property type="match status" value="2"/>
</dbReference>
<geneLocation type="mitochondrion" evidence="2"/>
<feature type="domain" description="Homing endonuclease LAGLIDADG" evidence="1">
    <location>
        <begin position="100"/>
        <end position="198"/>
    </location>
</feature>
<accession>A0A513U0S5</accession>
<evidence type="ECO:0000313" key="2">
    <source>
        <dbReference type="EMBL" id="QDG01236.1"/>
    </source>
</evidence>
<dbReference type="PANTHER" id="PTHR36181">
    <property type="entry name" value="INTRON-ENCODED ENDONUCLEASE AI3-RELATED"/>
    <property type="match status" value="1"/>
</dbReference>
<dbReference type="GO" id="GO:0004519">
    <property type="term" value="F:endonuclease activity"/>
    <property type="evidence" value="ECO:0007669"/>
    <property type="project" value="InterPro"/>
</dbReference>
<dbReference type="Gene3D" id="3.10.28.10">
    <property type="entry name" value="Homing endonucleases"/>
    <property type="match status" value="2"/>
</dbReference>
<feature type="domain" description="Homing endonuclease LAGLIDADG" evidence="1">
    <location>
        <begin position="46"/>
        <end position="75"/>
    </location>
</feature>
<organism evidence="2">
    <name type="scientific">Scytalidium sp</name>
    <dbReference type="NCBI Taxonomy" id="1715249"/>
    <lineage>
        <taxon>Eukaryota</taxon>
        <taxon>Fungi</taxon>
        <taxon>Dikarya</taxon>
        <taxon>Ascomycota</taxon>
        <taxon>Pezizomycotina</taxon>
        <taxon>Leotiomycetes</taxon>
        <taxon>Leotiomycetes incertae sedis</taxon>
        <taxon>Scytalidium</taxon>
    </lineage>
</organism>
<protein>
    <recommendedName>
        <fullName evidence="1">Homing endonuclease LAGLIDADG domain-containing protein</fullName>
    </recommendedName>
</protein>
<dbReference type="EMBL" id="MK111108">
    <property type="protein sequence ID" value="QDG01236.1"/>
    <property type="molecule type" value="Genomic_DNA"/>
</dbReference>
<evidence type="ECO:0000259" key="1">
    <source>
        <dbReference type="Pfam" id="PF00961"/>
    </source>
</evidence>
<gene>
    <name evidence="2" type="primary">orf237</name>
</gene>
<dbReference type="SUPFAM" id="SSF55608">
    <property type="entry name" value="Homing endonucleases"/>
    <property type="match status" value="2"/>
</dbReference>
<dbReference type="PANTHER" id="PTHR36181:SF4">
    <property type="entry name" value="LAGLIDADG ENDONUCLEASE"/>
    <property type="match status" value="1"/>
</dbReference>
<name>A0A513U0S5_9PEZI</name>
<dbReference type="GO" id="GO:0005739">
    <property type="term" value="C:mitochondrion"/>
    <property type="evidence" value="ECO:0007669"/>
    <property type="project" value="UniProtKB-ARBA"/>
</dbReference>
<dbReference type="InterPro" id="IPR027434">
    <property type="entry name" value="Homing_endonucl"/>
</dbReference>
<dbReference type="InterPro" id="IPR004860">
    <property type="entry name" value="LAGLIDADG_dom"/>
</dbReference>
<dbReference type="InterPro" id="IPR051289">
    <property type="entry name" value="LAGLIDADG_Endonuclease"/>
</dbReference>
<proteinExistence type="predicted"/>
<reference evidence="2" key="1">
    <citation type="journal article" name="Sci. Rep.">
        <title>Characterization of the mitochondrial genome of the pathogenic fungus Scytalidium auriculariicola (Leotiomycetes) and insights into its phylogenetics.</title>
        <authorList>
            <person name="Chen C."/>
            <person name="Li Q."/>
            <person name="Fu R."/>
            <person name="Wang J."/>
            <person name="Xiong C."/>
            <person name="Fan Z."/>
            <person name="Hu R."/>
            <person name="Zhang H."/>
            <person name="Lu D."/>
        </authorList>
    </citation>
    <scope>NUCLEOTIDE SEQUENCE</scope>
    <source>
        <tissue evidence="2">Mycelium</tissue>
    </source>
</reference>
<dbReference type="AlphaFoldDB" id="A0A513U0S5"/>
<keyword evidence="2" id="KW-0496">Mitochondrion</keyword>
<sequence length="237" mass="26952">MNLFISKGLMTLKNKLNINRLNNFSLLRKFSVAKSFPSKLHSSFVTGFTDAEGCFLVLIRKSPKNKLGWQPLDVQSKSFSNVTDHSLVSGNNSIINHGFITGFTDGEGSFLINVYKDSAYKTGWRIKLFYQIHLHRKDQSVLAQIKNYFNVGKIYNNSTACQYYVSSVEDLQIIIQHFNKYALLTKKQADFELLKQAYALVKNKEHLTIQGLEKIIAIKASMNNGLSEELKANFPKN</sequence>